<dbReference type="OrthoDB" id="5191833at2"/>
<name>A0A4P7GNG7_9ACTN</name>
<evidence type="ECO:0000256" key="2">
    <source>
        <dbReference type="SAM" id="Phobius"/>
    </source>
</evidence>
<keyword evidence="2" id="KW-0472">Membrane</keyword>
<feature type="transmembrane region" description="Helical" evidence="2">
    <location>
        <begin position="127"/>
        <end position="149"/>
    </location>
</feature>
<dbReference type="Proteomes" id="UP000294894">
    <property type="component" value="Chromosome"/>
</dbReference>
<reference evidence="3 4" key="1">
    <citation type="submission" date="2019-03" db="EMBL/GenBank/DDBJ databases">
        <title>Three New Species of Nocardioides, Nocardioides euryhalodurans sp. nov., Nocardioides seonyuensis sp. nov. and Nocardioides eburneoflavus sp. nov., Iolated from Soil.</title>
        <authorList>
            <person name="Roh S.G."/>
            <person name="Lee C."/>
            <person name="Kim M.-K."/>
            <person name="Kim S.B."/>
        </authorList>
    </citation>
    <scope>NUCLEOTIDE SEQUENCE [LARGE SCALE GENOMIC DNA]</scope>
    <source>
        <strain evidence="3 4">MMS17-SY117</strain>
    </source>
</reference>
<keyword evidence="2" id="KW-1133">Transmembrane helix</keyword>
<dbReference type="EMBL" id="CP038267">
    <property type="protein sequence ID" value="QBR93327.1"/>
    <property type="molecule type" value="Genomic_DNA"/>
</dbReference>
<protein>
    <submittedName>
        <fullName evidence="3">Uncharacterized protein</fullName>
    </submittedName>
</protein>
<accession>A0A4P7GNG7</accession>
<evidence type="ECO:0000313" key="3">
    <source>
        <dbReference type="EMBL" id="QBR93327.1"/>
    </source>
</evidence>
<feature type="region of interest" description="Disordered" evidence="1">
    <location>
        <begin position="183"/>
        <end position="218"/>
    </location>
</feature>
<keyword evidence="4" id="KW-1185">Reference proteome</keyword>
<keyword evidence="2" id="KW-0812">Transmembrane</keyword>
<feature type="transmembrane region" description="Helical" evidence="2">
    <location>
        <begin position="100"/>
        <end position="120"/>
    </location>
</feature>
<feature type="transmembrane region" description="Helical" evidence="2">
    <location>
        <begin position="45"/>
        <end position="63"/>
    </location>
</feature>
<evidence type="ECO:0000313" key="4">
    <source>
        <dbReference type="Proteomes" id="UP000294894"/>
    </source>
</evidence>
<evidence type="ECO:0000256" key="1">
    <source>
        <dbReference type="SAM" id="MobiDB-lite"/>
    </source>
</evidence>
<dbReference type="KEGG" id="noy:EXE57_14445"/>
<proteinExistence type="predicted"/>
<dbReference type="AlphaFoldDB" id="A0A4P7GNG7"/>
<organism evidence="3 4">
    <name type="scientific">Nocardioides euryhalodurans</name>
    <dbReference type="NCBI Taxonomy" id="2518370"/>
    <lineage>
        <taxon>Bacteria</taxon>
        <taxon>Bacillati</taxon>
        <taxon>Actinomycetota</taxon>
        <taxon>Actinomycetes</taxon>
        <taxon>Propionibacteriales</taxon>
        <taxon>Nocardioidaceae</taxon>
        <taxon>Nocardioides</taxon>
    </lineage>
</organism>
<feature type="transmembrane region" description="Helical" evidence="2">
    <location>
        <begin position="75"/>
        <end position="94"/>
    </location>
</feature>
<dbReference type="RefSeq" id="WP_135078646.1">
    <property type="nucleotide sequence ID" value="NZ_CP038267.1"/>
</dbReference>
<feature type="transmembrane region" description="Helical" evidence="2">
    <location>
        <begin position="155"/>
        <end position="178"/>
    </location>
</feature>
<gene>
    <name evidence="3" type="ORF">EXE57_14445</name>
</gene>
<sequence>MTEPNLPAAFLRTWSVWLASALAFPIAGLAGTAVAGRVDDAGSALLGGTVAGLVLGVGQSLASRRRLDPRRWIPGTAVGMGGGLLLGAWAVGYGTTLADLAAMGVLTGLVLGPAQAIALPARAAHRWIWALALPALWALGWTATTLGGITVEEQFTIFGLYGAVTFTALSGLLLHRLLPAGTHPDRARRPPHRRSPGEDPAVVGPSADSPPRERGARP</sequence>